<dbReference type="PANTHER" id="PTHR30372">
    <property type="entry name" value="LIPID-A-DISACCHARIDE SYNTHASE"/>
    <property type="match status" value="1"/>
</dbReference>
<dbReference type="InterPro" id="IPR003835">
    <property type="entry name" value="Glyco_trans_19"/>
</dbReference>
<evidence type="ECO:0000256" key="8">
    <source>
        <dbReference type="ARBA" id="ARBA00022679"/>
    </source>
</evidence>
<dbReference type="GO" id="GO:0008915">
    <property type="term" value="F:lipid-A-disaccharide synthase activity"/>
    <property type="evidence" value="ECO:0007669"/>
    <property type="project" value="UniProtKB-EC"/>
</dbReference>
<evidence type="ECO:0000256" key="6">
    <source>
        <dbReference type="ARBA" id="ARBA00022556"/>
    </source>
</evidence>
<dbReference type="RefSeq" id="WP_322498738.1">
    <property type="nucleotide sequence ID" value="NZ_JARGYU010000002.1"/>
</dbReference>
<proteinExistence type="inferred from homology"/>
<evidence type="ECO:0000256" key="2">
    <source>
        <dbReference type="ARBA" id="ARBA00007868"/>
    </source>
</evidence>
<dbReference type="AlphaFoldDB" id="A0AAE4VL07"/>
<reference evidence="11" key="1">
    <citation type="submission" date="2023-02" db="EMBL/GenBank/DDBJ databases">
        <title>Host association and intracellularity evolved multiple times independently in the Rickettsiales.</title>
        <authorList>
            <person name="Castelli M."/>
            <person name="Nardi T."/>
            <person name="Gammuto L."/>
            <person name="Bellinzona G."/>
            <person name="Sabaneyeva E."/>
            <person name="Potekhin A."/>
            <person name="Serra V."/>
            <person name="Petroni G."/>
            <person name="Sassera D."/>
        </authorList>
    </citation>
    <scope>NUCLEOTIDE SEQUENCE</scope>
    <source>
        <strain evidence="11">USBL-36I1</strain>
    </source>
</reference>
<dbReference type="EC" id="2.4.1.182" evidence="3"/>
<evidence type="ECO:0000256" key="4">
    <source>
        <dbReference type="ARBA" id="ARBA00020902"/>
    </source>
</evidence>
<comment type="catalytic activity">
    <reaction evidence="10">
        <text>a lipid X + a UDP-2-N,3-O-bis[(3R)-3-hydroxyacyl]-alpha-D-glucosamine = a lipid A disaccharide + UDP + H(+)</text>
        <dbReference type="Rhea" id="RHEA:67828"/>
        <dbReference type="ChEBI" id="CHEBI:15378"/>
        <dbReference type="ChEBI" id="CHEBI:58223"/>
        <dbReference type="ChEBI" id="CHEBI:137748"/>
        <dbReference type="ChEBI" id="CHEBI:176338"/>
        <dbReference type="ChEBI" id="CHEBI:176343"/>
        <dbReference type="EC" id="2.4.1.182"/>
    </reaction>
</comment>
<evidence type="ECO:0000256" key="10">
    <source>
        <dbReference type="ARBA" id="ARBA00048975"/>
    </source>
</evidence>
<dbReference type="Pfam" id="PF02684">
    <property type="entry name" value="LpxB"/>
    <property type="match status" value="2"/>
</dbReference>
<name>A0AAE4VL07_9RICK</name>
<evidence type="ECO:0000313" key="11">
    <source>
        <dbReference type="EMBL" id="MDZ5761309.1"/>
    </source>
</evidence>
<dbReference type="EMBL" id="JARGYU010000002">
    <property type="protein sequence ID" value="MDZ5761309.1"/>
    <property type="molecule type" value="Genomic_DNA"/>
</dbReference>
<evidence type="ECO:0000256" key="9">
    <source>
        <dbReference type="ARBA" id="ARBA00023098"/>
    </source>
</evidence>
<comment type="caution">
    <text evidence="11">The sequence shown here is derived from an EMBL/GenBank/DDBJ whole genome shotgun (WGS) entry which is preliminary data.</text>
</comment>
<protein>
    <recommendedName>
        <fullName evidence="4">Lipid-A-disaccharide synthase</fullName>
        <ecNumber evidence="3">2.4.1.182</ecNumber>
    </recommendedName>
</protein>
<evidence type="ECO:0000256" key="3">
    <source>
        <dbReference type="ARBA" id="ARBA00012687"/>
    </source>
</evidence>
<dbReference type="GO" id="GO:0005543">
    <property type="term" value="F:phospholipid binding"/>
    <property type="evidence" value="ECO:0007669"/>
    <property type="project" value="TreeGrafter"/>
</dbReference>
<dbReference type="PANTHER" id="PTHR30372:SF4">
    <property type="entry name" value="LIPID-A-DISACCHARIDE SYNTHASE, MITOCHONDRIAL-RELATED"/>
    <property type="match status" value="1"/>
</dbReference>
<keyword evidence="12" id="KW-1185">Reference proteome</keyword>
<keyword evidence="5" id="KW-0444">Lipid biosynthesis</keyword>
<dbReference type="GO" id="GO:0009245">
    <property type="term" value="P:lipid A biosynthetic process"/>
    <property type="evidence" value="ECO:0007669"/>
    <property type="project" value="UniProtKB-KW"/>
</dbReference>
<evidence type="ECO:0000256" key="1">
    <source>
        <dbReference type="ARBA" id="ARBA00002056"/>
    </source>
</evidence>
<keyword evidence="7" id="KW-0328">Glycosyltransferase</keyword>
<evidence type="ECO:0000313" key="12">
    <source>
        <dbReference type="Proteomes" id="UP001289135"/>
    </source>
</evidence>
<comment type="similarity">
    <text evidence="2">Belongs to the LpxB family.</text>
</comment>
<organism evidence="11 12">
    <name type="scientific">Lyticum sinuosum</name>
    <dbReference type="NCBI Taxonomy" id="1332059"/>
    <lineage>
        <taxon>Bacteria</taxon>
        <taxon>Pseudomonadati</taxon>
        <taxon>Pseudomonadota</taxon>
        <taxon>Alphaproteobacteria</taxon>
        <taxon>Rickettsiales</taxon>
        <taxon>Lyticum</taxon>
    </lineage>
</organism>
<keyword evidence="6" id="KW-0441">Lipid A biosynthesis</keyword>
<accession>A0AAE4VL07</accession>
<evidence type="ECO:0000256" key="5">
    <source>
        <dbReference type="ARBA" id="ARBA00022516"/>
    </source>
</evidence>
<keyword evidence="8" id="KW-0808">Transferase</keyword>
<dbReference type="Proteomes" id="UP001289135">
    <property type="component" value="Unassembled WGS sequence"/>
</dbReference>
<gene>
    <name evidence="11" type="ORF">Lyticum_00480</name>
</gene>
<comment type="function">
    <text evidence="1">Condensation of UDP-2,3-diacylglucosamine and 2,3-diacylglucosamine-1-phosphate to form lipid A disaccharide, a precursor of lipid A, a phosphorylated glycolipid that anchors the lipopolysaccharide to the outer membrane of the cell.</text>
</comment>
<sequence>MVSLKIMIVACEDSGDGLGASLMEDLCHPKMKKFFGDQIINKYIDILSINNKSDLDGLPPNHEKIEFEFAGMGGEKMVDSGLIQIAQYDNISIIGLIEALFIVKNAYFLMKKLILFAEDYKPDLIITIDAPGFNFHLVKNLRKSKILQQNPPKYIHYVAPTVWARKPQRAIIAAKLFDHIMLIMPFEDKFFQHMSHSYVGHYLAINNKENFASISCLENKILESNNKSIQNNISTLYNNLDISNPINKIDNDCKYYKDKYITQKDIQEDVILNIFNDMNHKKCISIMIGSRKNEIKNHITIITQSIIDLVDIIFNKGNKENNQYKYNIKEIIFIFHTTFKLKNFLIKKILNYLDYNPDIHIIDFDKELNVINNNNKIKTKKVSIIIVDNAIQKKIALSYSHFAWVKSGTVTIEVAIAKVPMLTFYCLSRVTEFILKWQIKKNQFFNLINIINTIDDVDINNKSITQYNYEFISNTTSSNILIPELIGRDKFNVSNILFYTLSVLKNDDIKLQFKKVYNSALNKLVSPGKFSPAKSIIKKILDWKIF</sequence>
<keyword evidence="9" id="KW-0443">Lipid metabolism</keyword>
<evidence type="ECO:0000256" key="7">
    <source>
        <dbReference type="ARBA" id="ARBA00022676"/>
    </source>
</evidence>
<dbReference type="GO" id="GO:0016020">
    <property type="term" value="C:membrane"/>
    <property type="evidence" value="ECO:0007669"/>
    <property type="project" value="GOC"/>
</dbReference>